<feature type="compositionally biased region" description="Low complexity" evidence="2">
    <location>
        <begin position="150"/>
        <end position="163"/>
    </location>
</feature>
<comment type="caution">
    <text evidence="3">The sequence shown here is derived from an EMBL/GenBank/DDBJ whole genome shotgun (WGS) entry which is preliminary data.</text>
</comment>
<organism evidence="3 4">
    <name type="scientific">Pseudomonas mosselii</name>
    <dbReference type="NCBI Taxonomy" id="78327"/>
    <lineage>
        <taxon>Bacteria</taxon>
        <taxon>Pseudomonadati</taxon>
        <taxon>Pseudomonadota</taxon>
        <taxon>Gammaproteobacteria</taxon>
        <taxon>Pseudomonadales</taxon>
        <taxon>Pseudomonadaceae</taxon>
        <taxon>Pseudomonas</taxon>
    </lineage>
</organism>
<dbReference type="AlphaFoldDB" id="A0A7W2PWJ7"/>
<proteinExistence type="predicted"/>
<evidence type="ECO:0000256" key="2">
    <source>
        <dbReference type="SAM" id="MobiDB-lite"/>
    </source>
</evidence>
<dbReference type="Gene3D" id="2.180.10.10">
    <property type="entry name" value="RHS repeat-associated core"/>
    <property type="match status" value="1"/>
</dbReference>
<dbReference type="EMBL" id="JACGDE010000001">
    <property type="protein sequence ID" value="MBA6063487.1"/>
    <property type="molecule type" value="Genomic_DNA"/>
</dbReference>
<reference evidence="3 4" key="1">
    <citation type="submission" date="2020-07" db="EMBL/GenBank/DDBJ databases">
        <title>Diversity of carbapenemase encoding genes among Pseudomonas putida group clinical isolates in a tertiary Brazilian hospital.</title>
        <authorList>
            <person name="Alberto-Lei F."/>
            <person name="Nodari C.S."/>
            <person name="Streling A.P."/>
            <person name="Paulino J.T."/>
            <person name="Bessa-Neto F.O."/>
            <person name="Cayo R."/>
            <person name="Gales A.C."/>
        </authorList>
    </citation>
    <scope>NUCLEOTIDE SEQUENCE [LARGE SCALE GENOMIC DNA]</scope>
    <source>
        <strain evidence="3 4">14802</strain>
    </source>
</reference>
<sequence>MSVSSSLLQTDLQYSALAAMLRDGSRFIAYTVYGASPVIVAGTLTGFDGVVRDGCLGGYLLGNGYRVYSPMLMRFYSADQVSPFGRGGVNAYAYCQGDPVNYRDDSGRVRKPARKISLSEFQLASLASLAKELTKEISILDEQLEKSGRLLRSSPSRGAPSSAEKSLRESMVQLQLKRHEVEKSLVTVNNESAKLSQSTSATSSESESQASQPTSPTLALISVQVRQSSSSSVHHDPGAPRQVKEHYFVYPGR</sequence>
<feature type="region of interest" description="Disordered" evidence="2">
    <location>
        <begin position="150"/>
        <end position="171"/>
    </location>
</feature>
<dbReference type="InterPro" id="IPR022385">
    <property type="entry name" value="Rhs_assc_core"/>
</dbReference>
<feature type="region of interest" description="Disordered" evidence="2">
    <location>
        <begin position="187"/>
        <end position="253"/>
    </location>
</feature>
<name>A0A7W2PWJ7_9PSED</name>
<dbReference type="SUPFAM" id="SSF56399">
    <property type="entry name" value="ADP-ribosylation"/>
    <property type="match status" value="1"/>
</dbReference>
<keyword evidence="1" id="KW-0175">Coiled coil</keyword>
<feature type="compositionally biased region" description="Low complexity" evidence="2">
    <location>
        <begin position="196"/>
        <end position="232"/>
    </location>
</feature>
<evidence type="ECO:0000256" key="1">
    <source>
        <dbReference type="SAM" id="Coils"/>
    </source>
</evidence>
<accession>A0A7W2PWJ7</accession>
<gene>
    <name evidence="3" type="ORF">H4C75_01745</name>
</gene>
<evidence type="ECO:0000313" key="3">
    <source>
        <dbReference type="EMBL" id="MBA6063487.1"/>
    </source>
</evidence>
<protein>
    <submittedName>
        <fullName evidence="3">RHS repeat-associated core domain-containing protein</fullName>
    </submittedName>
</protein>
<dbReference type="NCBIfam" id="TIGR03696">
    <property type="entry name" value="Rhs_assc_core"/>
    <property type="match status" value="1"/>
</dbReference>
<evidence type="ECO:0000313" key="4">
    <source>
        <dbReference type="Proteomes" id="UP000541770"/>
    </source>
</evidence>
<feature type="compositionally biased region" description="Basic and acidic residues" evidence="2">
    <location>
        <begin position="233"/>
        <end position="247"/>
    </location>
</feature>
<feature type="coiled-coil region" evidence="1">
    <location>
        <begin position="123"/>
        <end position="150"/>
    </location>
</feature>
<dbReference type="Proteomes" id="UP000541770">
    <property type="component" value="Unassembled WGS sequence"/>
</dbReference>
<dbReference type="RefSeq" id="WP_083241987.1">
    <property type="nucleotide sequence ID" value="NZ_BQIL01000001.1"/>
</dbReference>